<evidence type="ECO:0000313" key="3">
    <source>
        <dbReference type="EMBL" id="THU40822.1"/>
    </source>
</evidence>
<keyword evidence="1" id="KW-1133">Transmembrane helix</keyword>
<keyword evidence="1" id="KW-0812">Transmembrane</keyword>
<dbReference type="OrthoDB" id="672518at2"/>
<dbReference type="Pfam" id="PF13648">
    <property type="entry name" value="Lipocalin_4"/>
    <property type="match status" value="1"/>
</dbReference>
<feature type="transmembrane region" description="Helical" evidence="1">
    <location>
        <begin position="12"/>
        <end position="32"/>
    </location>
</feature>
<comment type="caution">
    <text evidence="3">The sequence shown here is derived from an EMBL/GenBank/DDBJ whole genome shotgun (WGS) entry which is preliminary data.</text>
</comment>
<dbReference type="RefSeq" id="WP_136575314.1">
    <property type="nucleotide sequence ID" value="NZ_STFF01000001.1"/>
</dbReference>
<name>A0A4S8I3L3_9BACT</name>
<protein>
    <recommendedName>
        <fullName evidence="2">Lipocalin-like domain-containing protein</fullName>
    </recommendedName>
</protein>
<keyword evidence="4" id="KW-1185">Reference proteome</keyword>
<dbReference type="AlphaFoldDB" id="A0A4S8I3L3"/>
<dbReference type="Proteomes" id="UP000306918">
    <property type="component" value="Unassembled WGS sequence"/>
</dbReference>
<feature type="domain" description="Lipocalin-like" evidence="2">
    <location>
        <begin position="48"/>
        <end position="126"/>
    </location>
</feature>
<evidence type="ECO:0000259" key="2">
    <source>
        <dbReference type="Pfam" id="PF13648"/>
    </source>
</evidence>
<sequence>MMHIVPNRVTGLRPLTSFACMAFFTVLIAGACKKKDEKGVTERLMNKWSLVQMLDTVYASGAAPVPGQYSGKSGDYMDFRKDGKRYSFIDNNYDTANYTYSEQNLKVNVSGRKYNILILTDNTMVLHEPKYATSSTDYVAYKITLKR</sequence>
<reference evidence="3 4" key="1">
    <citation type="submission" date="2019-04" db="EMBL/GenBank/DDBJ databases">
        <title>Niastella caeni sp. nov., isolated from activated sludge.</title>
        <authorList>
            <person name="Sheng M."/>
        </authorList>
    </citation>
    <scope>NUCLEOTIDE SEQUENCE [LARGE SCALE GENOMIC DNA]</scope>
    <source>
        <strain evidence="3 4">HX-2-15</strain>
    </source>
</reference>
<evidence type="ECO:0000313" key="4">
    <source>
        <dbReference type="Proteomes" id="UP000306918"/>
    </source>
</evidence>
<organism evidence="3 4">
    <name type="scientific">Niastella caeni</name>
    <dbReference type="NCBI Taxonomy" id="2569763"/>
    <lineage>
        <taxon>Bacteria</taxon>
        <taxon>Pseudomonadati</taxon>
        <taxon>Bacteroidota</taxon>
        <taxon>Chitinophagia</taxon>
        <taxon>Chitinophagales</taxon>
        <taxon>Chitinophagaceae</taxon>
        <taxon>Niastella</taxon>
    </lineage>
</organism>
<proteinExistence type="predicted"/>
<evidence type="ECO:0000256" key="1">
    <source>
        <dbReference type="SAM" id="Phobius"/>
    </source>
</evidence>
<dbReference type="InterPro" id="IPR024311">
    <property type="entry name" value="Lipocalin-like"/>
</dbReference>
<keyword evidence="1" id="KW-0472">Membrane</keyword>
<gene>
    <name evidence="3" type="ORF">FAM09_01535</name>
</gene>
<dbReference type="EMBL" id="STFF01000001">
    <property type="protein sequence ID" value="THU40822.1"/>
    <property type="molecule type" value="Genomic_DNA"/>
</dbReference>
<accession>A0A4S8I3L3</accession>